<evidence type="ECO:0000313" key="11">
    <source>
        <dbReference type="EMBL" id="RRA99806.1"/>
    </source>
</evidence>
<keyword evidence="12" id="KW-1185">Reference proteome</keyword>
<evidence type="ECO:0000256" key="2">
    <source>
        <dbReference type="ARBA" id="ARBA00004664"/>
    </source>
</evidence>
<gene>
    <name evidence="9" type="primary">trpF</name>
    <name evidence="11" type="ORF">EHT25_24545</name>
</gene>
<dbReference type="Pfam" id="PF00697">
    <property type="entry name" value="PRAI"/>
    <property type="match status" value="1"/>
</dbReference>
<keyword evidence="5 9" id="KW-0028">Amino-acid biosynthesis</keyword>
<dbReference type="OrthoDB" id="9786954at2"/>
<accession>A0A3P1BFE9</accession>
<dbReference type="AlphaFoldDB" id="A0A3P1BFE9"/>
<dbReference type="EMBL" id="RQJO01000011">
    <property type="protein sequence ID" value="RRA99806.1"/>
    <property type="molecule type" value="Genomic_DNA"/>
</dbReference>
<protein>
    <recommendedName>
        <fullName evidence="4 9">N-(5'-phosphoribosyl)anthranilate isomerase</fullName>
        <shortName evidence="9">PRAI</shortName>
        <ecNumber evidence="3 9">5.3.1.24</ecNumber>
    </recommendedName>
</protein>
<evidence type="ECO:0000313" key="12">
    <source>
        <dbReference type="Proteomes" id="UP000271925"/>
    </source>
</evidence>
<dbReference type="SUPFAM" id="SSF51366">
    <property type="entry name" value="Ribulose-phoshate binding barrel"/>
    <property type="match status" value="1"/>
</dbReference>
<evidence type="ECO:0000256" key="6">
    <source>
        <dbReference type="ARBA" id="ARBA00022822"/>
    </source>
</evidence>
<evidence type="ECO:0000256" key="3">
    <source>
        <dbReference type="ARBA" id="ARBA00012572"/>
    </source>
</evidence>
<dbReference type="HAMAP" id="MF_00135">
    <property type="entry name" value="PRAI"/>
    <property type="match status" value="1"/>
</dbReference>
<dbReference type="PANTHER" id="PTHR42894:SF1">
    <property type="entry name" value="N-(5'-PHOSPHORIBOSYL)ANTHRANILATE ISOMERASE"/>
    <property type="match status" value="1"/>
</dbReference>
<dbReference type="InterPro" id="IPR044643">
    <property type="entry name" value="TrpF_fam"/>
</dbReference>
<dbReference type="EC" id="5.3.1.24" evidence="3 9"/>
<dbReference type="RefSeq" id="WP_124877838.1">
    <property type="nucleotide sequence ID" value="NZ_RQJO01000011.1"/>
</dbReference>
<dbReference type="InterPro" id="IPR013785">
    <property type="entry name" value="Aldolase_TIM"/>
</dbReference>
<keyword evidence="8 9" id="KW-0413">Isomerase</keyword>
<comment type="caution">
    <text evidence="11">The sequence shown here is derived from an EMBL/GenBank/DDBJ whole genome shotgun (WGS) entry which is preliminary data.</text>
</comment>
<dbReference type="PANTHER" id="PTHR42894">
    <property type="entry name" value="N-(5'-PHOSPHORIBOSYL)ANTHRANILATE ISOMERASE"/>
    <property type="match status" value="1"/>
</dbReference>
<sequence>MEPFIKVCGIQTVAEALGAIDAGANTLGFLIGLTHRAEDGISAATGKTIVEAVPDHIRTVLVTHLLDAAEIAEIARSVGVRAIQIHDDLPVVGVLELRRLLPDVELIKAIHVTGEDALQKAQEYEEYVDRLLLDSRTKDRLGGTGQTHDWNLSRKIVQTVSIPVILAGGLKPENVATAIGQVRPAGIDANSGLEQPDGTKDFDKIRAFARFGRQCRFPTT</sequence>
<dbReference type="InterPro" id="IPR001240">
    <property type="entry name" value="PRAI_dom"/>
</dbReference>
<evidence type="ECO:0000259" key="10">
    <source>
        <dbReference type="Pfam" id="PF00697"/>
    </source>
</evidence>
<keyword evidence="6 9" id="KW-0822">Tryptophan biosynthesis</keyword>
<evidence type="ECO:0000256" key="7">
    <source>
        <dbReference type="ARBA" id="ARBA00023141"/>
    </source>
</evidence>
<dbReference type="CDD" id="cd00405">
    <property type="entry name" value="PRAI"/>
    <property type="match status" value="1"/>
</dbReference>
<evidence type="ECO:0000256" key="4">
    <source>
        <dbReference type="ARBA" id="ARBA00022272"/>
    </source>
</evidence>
<dbReference type="InterPro" id="IPR011060">
    <property type="entry name" value="RibuloseP-bd_barrel"/>
</dbReference>
<dbReference type="GO" id="GO:0000162">
    <property type="term" value="P:L-tryptophan biosynthetic process"/>
    <property type="evidence" value="ECO:0007669"/>
    <property type="project" value="UniProtKB-UniRule"/>
</dbReference>
<reference evidence="11 12" key="1">
    <citation type="submission" date="2018-11" db="EMBL/GenBank/DDBJ databases">
        <authorList>
            <person name="Zhou Z."/>
            <person name="Wang G."/>
        </authorList>
    </citation>
    <scope>NUCLEOTIDE SEQUENCE [LARGE SCALE GENOMIC DNA]</scope>
    <source>
        <strain evidence="11 12">KCTC52004</strain>
    </source>
</reference>
<evidence type="ECO:0000256" key="9">
    <source>
        <dbReference type="HAMAP-Rule" id="MF_00135"/>
    </source>
</evidence>
<evidence type="ECO:0000256" key="5">
    <source>
        <dbReference type="ARBA" id="ARBA00022605"/>
    </source>
</evidence>
<comment type="pathway">
    <text evidence="2 9">Amino-acid biosynthesis; L-tryptophan biosynthesis; L-tryptophan from chorismate: step 3/5.</text>
</comment>
<dbReference type="Proteomes" id="UP000271925">
    <property type="component" value="Unassembled WGS sequence"/>
</dbReference>
<evidence type="ECO:0000256" key="1">
    <source>
        <dbReference type="ARBA" id="ARBA00001164"/>
    </source>
</evidence>
<dbReference type="GO" id="GO:0004640">
    <property type="term" value="F:phosphoribosylanthranilate isomerase activity"/>
    <property type="evidence" value="ECO:0007669"/>
    <property type="project" value="UniProtKB-UniRule"/>
</dbReference>
<evidence type="ECO:0000256" key="8">
    <source>
        <dbReference type="ARBA" id="ARBA00023235"/>
    </source>
</evidence>
<name>A0A3P1BFE9_9BACT</name>
<dbReference type="Gene3D" id="3.20.20.70">
    <property type="entry name" value="Aldolase class I"/>
    <property type="match status" value="1"/>
</dbReference>
<dbReference type="UniPathway" id="UPA00035">
    <property type="reaction ID" value="UER00042"/>
</dbReference>
<proteinExistence type="inferred from homology"/>
<feature type="domain" description="N-(5'phosphoribosyl) anthranilate isomerase (PRAI)" evidence="10">
    <location>
        <begin position="6"/>
        <end position="208"/>
    </location>
</feature>
<comment type="catalytic activity">
    <reaction evidence="1 9">
        <text>N-(5-phospho-beta-D-ribosyl)anthranilate = 1-(2-carboxyphenylamino)-1-deoxy-D-ribulose 5-phosphate</text>
        <dbReference type="Rhea" id="RHEA:21540"/>
        <dbReference type="ChEBI" id="CHEBI:18277"/>
        <dbReference type="ChEBI" id="CHEBI:58613"/>
        <dbReference type="EC" id="5.3.1.24"/>
    </reaction>
</comment>
<organism evidence="11 12">
    <name type="scientific">Larkinella rosea</name>
    <dbReference type="NCBI Taxonomy" id="2025312"/>
    <lineage>
        <taxon>Bacteria</taxon>
        <taxon>Pseudomonadati</taxon>
        <taxon>Bacteroidota</taxon>
        <taxon>Cytophagia</taxon>
        <taxon>Cytophagales</taxon>
        <taxon>Spirosomataceae</taxon>
        <taxon>Larkinella</taxon>
    </lineage>
</organism>
<keyword evidence="7 9" id="KW-0057">Aromatic amino acid biosynthesis</keyword>
<comment type="similarity">
    <text evidence="9">Belongs to the TrpF family.</text>
</comment>